<evidence type="ECO:0000313" key="8">
    <source>
        <dbReference type="Proteomes" id="UP000000814"/>
    </source>
</evidence>
<keyword evidence="3" id="KW-0663">Pyridoxal phosphate</keyword>
<accession>Q97FD5</accession>
<keyword evidence="8" id="KW-1185">Reference proteome</keyword>
<dbReference type="InterPro" id="IPR000192">
    <property type="entry name" value="Aminotrans_V_dom"/>
</dbReference>
<evidence type="ECO:0000259" key="6">
    <source>
        <dbReference type="Pfam" id="PF00266"/>
    </source>
</evidence>
<dbReference type="KEGG" id="cac:CA_C2805"/>
<proteinExistence type="inferred from homology"/>
<evidence type="ECO:0000256" key="1">
    <source>
        <dbReference type="ARBA" id="ARBA00001933"/>
    </source>
</evidence>
<dbReference type="PIR" id="B97245">
    <property type="entry name" value="B97245"/>
</dbReference>
<dbReference type="OrthoDB" id="9804366at2"/>
<evidence type="ECO:0000256" key="4">
    <source>
        <dbReference type="ARBA" id="ARBA00050776"/>
    </source>
</evidence>
<organism evidence="7 8">
    <name type="scientific">Clostridium acetobutylicum (strain ATCC 824 / DSM 792 / JCM 1419 / IAM 19013 / LMG 5710 / NBRC 13948 / NRRL B-527 / VKM B-1787 / 2291 / W)</name>
    <dbReference type="NCBI Taxonomy" id="272562"/>
    <lineage>
        <taxon>Bacteria</taxon>
        <taxon>Bacillati</taxon>
        <taxon>Bacillota</taxon>
        <taxon>Clostridia</taxon>
        <taxon>Eubacteriales</taxon>
        <taxon>Clostridiaceae</taxon>
        <taxon>Clostridium</taxon>
    </lineage>
</organism>
<name>Q97FD5_CLOAB</name>
<evidence type="ECO:0000256" key="3">
    <source>
        <dbReference type="ARBA" id="ARBA00022898"/>
    </source>
</evidence>
<dbReference type="PROSITE" id="PS00595">
    <property type="entry name" value="AA_TRANSFER_CLASS_5"/>
    <property type="match status" value="1"/>
</dbReference>
<reference evidence="7 8" key="1">
    <citation type="journal article" date="2001" name="J. Bacteriol.">
        <title>Genome sequence and comparative analysis of the solvent-producing bacterium Clostridium acetobutylicum.</title>
        <authorList>
            <person name="Nolling J."/>
            <person name="Breton G."/>
            <person name="Omelchenko M.V."/>
            <person name="Makarova K.S."/>
            <person name="Zeng Q."/>
            <person name="Gibson R."/>
            <person name="Lee H.M."/>
            <person name="Dubois J."/>
            <person name="Qiu D."/>
            <person name="Hitti J."/>
            <person name="Wolf Y.I."/>
            <person name="Tatusov R.L."/>
            <person name="Sabathe F."/>
            <person name="Doucette-Stamm L."/>
            <person name="Soucaille P."/>
            <person name="Daly M.J."/>
            <person name="Bennett G.N."/>
            <person name="Koonin E.V."/>
            <person name="Smith D.R."/>
        </authorList>
    </citation>
    <scope>NUCLEOTIDE SEQUENCE [LARGE SCALE GENOMIC DNA]</scope>
    <source>
        <strain evidence="8">ATCC 824 / DSM 792 / JCM 1419 / LMG 5710 / VKM B-1787</strain>
    </source>
</reference>
<dbReference type="Gene3D" id="3.40.640.10">
    <property type="entry name" value="Type I PLP-dependent aspartate aminotransferase-like (Major domain)"/>
    <property type="match status" value="1"/>
</dbReference>
<dbReference type="PATRIC" id="fig|272562.8.peg.2992"/>
<dbReference type="Proteomes" id="UP000000814">
    <property type="component" value="Chromosome"/>
</dbReference>
<sequence length="414" mass="47085">MDYRKYFEKLKSDYVYLDNAATTPPLKSVMKKALEFLENYSSIHRGTGYLAKMSTDSYENSRRVIGEYLHATKDDVVVFTANTTDSINKFALLYPFMGNEGVLISDIEHSSNMLPWFKNSGRVKMFNTGKSNKINPYSIEEELYRNPQIKIVSICGASNLTGYLTPLRDIYKICKKYGVYLLVDASQIAPHFKITLDDCDFIAFSGHKMYAPFGAGVLAGRKDVLSHIGLAPTGGGNIVYIGKRGEVIYKEPPLSLEAGTPNGLGAVTVAEAMRVLNEDIGWENMNQHNKRINEIGYKYLSDLSNIKLYYPKDQDIRINRTPTFVFDFKNVGTKVGCDILKENKIGVRCGTFCLYRLIEKVKNIDEYERKRLYRNYIVPNRELPERYSLVRASAGLMTTEEDFLRLRAAIKKVE</sequence>
<dbReference type="AlphaFoldDB" id="Q97FD5"/>
<dbReference type="InterPro" id="IPR020578">
    <property type="entry name" value="Aminotrans_V_PyrdxlP_BS"/>
</dbReference>
<dbReference type="GeneID" id="44999290"/>
<evidence type="ECO:0000313" key="7">
    <source>
        <dbReference type="EMBL" id="AAK80749.1"/>
    </source>
</evidence>
<comment type="cofactor">
    <cofactor evidence="1 5">
        <name>pyridoxal 5'-phosphate</name>
        <dbReference type="ChEBI" id="CHEBI:597326"/>
    </cofactor>
</comment>
<gene>
    <name evidence="7" type="ordered locus">CA_C2805</name>
</gene>
<dbReference type="PANTHER" id="PTHR43586">
    <property type="entry name" value="CYSTEINE DESULFURASE"/>
    <property type="match status" value="1"/>
</dbReference>
<dbReference type="InterPro" id="IPR015424">
    <property type="entry name" value="PyrdxlP-dep_Trfase"/>
</dbReference>
<dbReference type="InterPro" id="IPR015421">
    <property type="entry name" value="PyrdxlP-dep_Trfase_major"/>
</dbReference>
<dbReference type="GO" id="GO:0016829">
    <property type="term" value="F:lyase activity"/>
    <property type="evidence" value="ECO:0007669"/>
    <property type="project" value="UniProtKB-KW"/>
</dbReference>
<feature type="domain" description="Aminotransferase class V" evidence="6">
    <location>
        <begin position="15"/>
        <end position="404"/>
    </location>
</feature>
<evidence type="ECO:0000256" key="2">
    <source>
        <dbReference type="ARBA" id="ARBA00010447"/>
    </source>
</evidence>
<dbReference type="PANTHER" id="PTHR43586:SF8">
    <property type="entry name" value="CYSTEINE DESULFURASE 1, CHLOROPLASTIC"/>
    <property type="match status" value="1"/>
</dbReference>
<dbReference type="SUPFAM" id="SSF53383">
    <property type="entry name" value="PLP-dependent transferases"/>
    <property type="match status" value="1"/>
</dbReference>
<dbReference type="GO" id="GO:0031071">
    <property type="term" value="F:cysteine desulfurase activity"/>
    <property type="evidence" value="ECO:0007669"/>
    <property type="project" value="UniProtKB-EC"/>
</dbReference>
<comment type="similarity">
    <text evidence="2">Belongs to the class-V pyridoxal-phosphate-dependent aminotransferase family. Csd subfamily.</text>
</comment>
<dbReference type="eggNOG" id="COG0520">
    <property type="taxonomic scope" value="Bacteria"/>
</dbReference>
<dbReference type="HOGENOM" id="CLU_003433_2_0_9"/>
<evidence type="ECO:0000256" key="5">
    <source>
        <dbReference type="RuleBase" id="RU004504"/>
    </source>
</evidence>
<comment type="catalytic activity">
    <reaction evidence="4">
        <text>(sulfur carrier)-H + L-cysteine = (sulfur carrier)-SH + L-alanine</text>
        <dbReference type="Rhea" id="RHEA:43892"/>
        <dbReference type="Rhea" id="RHEA-COMP:14737"/>
        <dbReference type="Rhea" id="RHEA-COMP:14739"/>
        <dbReference type="ChEBI" id="CHEBI:29917"/>
        <dbReference type="ChEBI" id="CHEBI:35235"/>
        <dbReference type="ChEBI" id="CHEBI:57972"/>
        <dbReference type="ChEBI" id="CHEBI:64428"/>
        <dbReference type="EC" id="2.8.1.7"/>
    </reaction>
</comment>
<dbReference type="RefSeq" id="WP_010966090.1">
    <property type="nucleotide sequence ID" value="NC_003030.1"/>
</dbReference>
<dbReference type="EMBL" id="AE001437">
    <property type="protein sequence ID" value="AAK80749.1"/>
    <property type="molecule type" value="Genomic_DNA"/>
</dbReference>
<dbReference type="Pfam" id="PF00266">
    <property type="entry name" value="Aminotran_5"/>
    <property type="match status" value="1"/>
</dbReference>
<dbReference type="InterPro" id="IPR015422">
    <property type="entry name" value="PyrdxlP-dep_Trfase_small"/>
</dbReference>
<dbReference type="Gene3D" id="3.90.1150.10">
    <property type="entry name" value="Aspartate Aminotransferase, domain 1"/>
    <property type="match status" value="1"/>
</dbReference>
<protein>
    <submittedName>
        <fullName evidence="7">Possible selenocysteine lyase (Aminotransferase of NifS family)</fullName>
    </submittedName>
</protein>
<keyword evidence="7" id="KW-0456">Lyase</keyword>
<dbReference type="STRING" id="272562.CA_C2805"/>